<evidence type="ECO:0000256" key="3">
    <source>
        <dbReference type="ARBA" id="ARBA00022898"/>
    </source>
</evidence>
<evidence type="ECO:0000256" key="1">
    <source>
        <dbReference type="ARBA" id="ARBA00001933"/>
    </source>
</evidence>
<evidence type="ECO:0000256" key="4">
    <source>
        <dbReference type="PIRSR" id="PIRSR006278-1"/>
    </source>
</evidence>
<dbReference type="AlphaFoldDB" id="A0A066ZRR1"/>
<reference evidence="7 8" key="1">
    <citation type="submission" date="2014-04" db="EMBL/GenBank/DDBJ databases">
        <title>Draft genome sequence of Hydrogenovibrio marinus MH-110, a model organism for aerobic H2 metabolism.</title>
        <authorList>
            <person name="Cha H.J."/>
            <person name="Jo B.H."/>
            <person name="Hwang B.H."/>
        </authorList>
    </citation>
    <scope>NUCLEOTIDE SEQUENCE [LARGE SCALE GENOMIC DNA]</scope>
    <source>
        <strain evidence="7 8">MH-110</strain>
    </source>
</reference>
<name>A0A066ZRR1_HYDMR</name>
<dbReference type="GO" id="GO:0019148">
    <property type="term" value="F:D-cysteine desulfhydrase activity"/>
    <property type="evidence" value="ECO:0007669"/>
    <property type="project" value="TreeGrafter"/>
</dbReference>
<dbReference type="RefSeq" id="WP_029908594.1">
    <property type="nucleotide sequence ID" value="NZ_AP020335.1"/>
</dbReference>
<dbReference type="Pfam" id="PF00291">
    <property type="entry name" value="PALP"/>
    <property type="match status" value="1"/>
</dbReference>
<feature type="domain" description="Tryptophan synthase beta chain-like PALP" evidence="6">
    <location>
        <begin position="12"/>
        <end position="294"/>
    </location>
</feature>
<proteinExistence type="inferred from homology"/>
<evidence type="ECO:0000313" key="7">
    <source>
        <dbReference type="EMBL" id="KDN94964.1"/>
    </source>
</evidence>
<comment type="caution">
    <text evidence="7">The sequence shown here is derived from an EMBL/GenBank/DDBJ whole genome shotgun (WGS) entry which is preliminary data.</text>
</comment>
<keyword evidence="8" id="KW-1185">Reference proteome</keyword>
<dbReference type="Gene3D" id="3.40.50.1100">
    <property type="match status" value="2"/>
</dbReference>
<dbReference type="SUPFAM" id="SSF53686">
    <property type="entry name" value="Tryptophan synthase beta subunit-like PLP-dependent enzymes"/>
    <property type="match status" value="1"/>
</dbReference>
<comment type="similarity">
    <text evidence="2">Belongs to the ACC deaminase/D-cysteine desulfhydrase family.</text>
</comment>
<sequence>MHHQTVLSRLDHPRFSDKGIDVWIKRDDLNHPTIQGNKWHKLKLNLQQARLEGKTTLVTFGGAYSNHIAAVAAAGKNLGFETHGYIRGEELRDTPNKWSLTLTEAARKGMLLHFISRSDYRLKQSPEFLSTLNTCHPNAYILPEGGTNELAILGFKEICKDLETQCPEWTHLYTAVGTGGTLAGFITNTQYQANRQLLGVSTLKDSNYLIEDISTWVEKASNHQTNAWKLLQDYHGNGYAKSSQDMEDTETWFEENFGILLDPIYTRKLIFAFLAELDKNHIPSGSKVILYHSGGLQGRKTKH</sequence>
<dbReference type="PANTHER" id="PTHR43780">
    <property type="entry name" value="1-AMINOCYCLOPROPANE-1-CARBOXYLATE DEAMINASE-RELATED"/>
    <property type="match status" value="1"/>
</dbReference>
<dbReference type="InterPro" id="IPR036052">
    <property type="entry name" value="TrpB-like_PALP_sf"/>
</dbReference>
<accession>A0A066ZRR1</accession>
<evidence type="ECO:0000313" key="8">
    <source>
        <dbReference type="Proteomes" id="UP000027341"/>
    </source>
</evidence>
<feature type="modified residue" description="N6-(pyridoxal phosphate)lysine" evidence="5">
    <location>
        <position position="38"/>
    </location>
</feature>
<organism evidence="7 8">
    <name type="scientific">Hydrogenovibrio marinus</name>
    <dbReference type="NCBI Taxonomy" id="28885"/>
    <lineage>
        <taxon>Bacteria</taxon>
        <taxon>Pseudomonadati</taxon>
        <taxon>Pseudomonadota</taxon>
        <taxon>Gammaproteobacteria</taxon>
        <taxon>Thiotrichales</taxon>
        <taxon>Piscirickettsiaceae</taxon>
        <taxon>Hydrogenovibrio</taxon>
    </lineage>
</organism>
<feature type="active site" description="Nucleophile" evidence="4">
    <location>
        <position position="65"/>
    </location>
</feature>
<evidence type="ECO:0000259" key="6">
    <source>
        <dbReference type="Pfam" id="PF00291"/>
    </source>
</evidence>
<gene>
    <name evidence="7" type="ORF">EI16_01225</name>
</gene>
<evidence type="ECO:0000256" key="5">
    <source>
        <dbReference type="PIRSR" id="PIRSR006278-2"/>
    </source>
</evidence>
<dbReference type="Proteomes" id="UP000027341">
    <property type="component" value="Unassembled WGS sequence"/>
</dbReference>
<dbReference type="STRING" id="28885.EI16_01225"/>
<dbReference type="PIRSF" id="PIRSF006278">
    <property type="entry name" value="ACCD_DCysDesulf"/>
    <property type="match status" value="1"/>
</dbReference>
<dbReference type="PANTHER" id="PTHR43780:SF2">
    <property type="entry name" value="1-AMINOCYCLOPROPANE-1-CARBOXYLATE DEAMINASE-RELATED"/>
    <property type="match status" value="1"/>
</dbReference>
<dbReference type="InterPro" id="IPR001926">
    <property type="entry name" value="TrpB-like_PALP"/>
</dbReference>
<evidence type="ECO:0000256" key="2">
    <source>
        <dbReference type="ARBA" id="ARBA00008639"/>
    </source>
</evidence>
<dbReference type="InterPro" id="IPR027278">
    <property type="entry name" value="ACCD_DCysDesulf"/>
</dbReference>
<protein>
    <submittedName>
        <fullName evidence="7">Cysteine desulfhydrase</fullName>
    </submittedName>
</protein>
<comment type="cofactor">
    <cofactor evidence="1">
        <name>pyridoxal 5'-phosphate</name>
        <dbReference type="ChEBI" id="CHEBI:597326"/>
    </cofactor>
</comment>
<dbReference type="EMBL" id="JMIU01000001">
    <property type="protein sequence ID" value="KDN94964.1"/>
    <property type="molecule type" value="Genomic_DNA"/>
</dbReference>
<keyword evidence="3 5" id="KW-0663">Pyridoxal phosphate</keyword>